<dbReference type="PROSITE" id="PS00675">
    <property type="entry name" value="SIGMA54_INTERACT_1"/>
    <property type="match status" value="1"/>
</dbReference>
<dbReference type="GO" id="GO:0005524">
    <property type="term" value="F:ATP binding"/>
    <property type="evidence" value="ECO:0007669"/>
    <property type="project" value="UniProtKB-KW"/>
</dbReference>
<dbReference type="Pfam" id="PF00005">
    <property type="entry name" value="ABC_tran"/>
    <property type="match status" value="1"/>
</dbReference>
<evidence type="ECO:0000313" key="14">
    <source>
        <dbReference type="Proteomes" id="UP001549320"/>
    </source>
</evidence>
<dbReference type="EMBL" id="JBEPSH010000006">
    <property type="protein sequence ID" value="MET4578181.1"/>
    <property type="molecule type" value="Genomic_DNA"/>
</dbReference>
<evidence type="ECO:0000256" key="9">
    <source>
        <dbReference type="SAM" id="MobiDB-lite"/>
    </source>
</evidence>
<proteinExistence type="predicted"/>
<dbReference type="SUPFAM" id="SSF90123">
    <property type="entry name" value="ABC transporter transmembrane region"/>
    <property type="match status" value="1"/>
</dbReference>
<keyword evidence="6 13" id="KW-0067">ATP-binding</keyword>
<sequence>MSRREHNPDASPQNLAAPVQAGSVPPGAERQRPNFDFFSPEVWRRFWAIATPYWKEDEKRKAWTYLIVLCGMLLAETQIAVLLNDQAGEMTSALAAREEDRFWNAIIYCLVVVAVFVPTRSLYYFVRDTLGNHWRRWLSHRLLGRYLHNQRFYELTADTAVDNPDQRIAEDVNTFTQRSLYFLLIGLGSMMQLVAFSWVLWSISHLLVYVLVGYTALGTWLTVKVFGAPLMRLNFFQLKREADFRFSLVRVRENAESIAFYRGEEAELKQIKGRFAGALRNYKRLLRQQLNLNFFQQAYNQIAILLPNILIANLVLSGHLEVGQAIKAAGAFLAVLGAVSLIIDNFEGLSRFTAGIERIHGLMRALPPQADEPGAAAHAAQEDAPLPRRKRQVIQTSEAPELSLRNVTLHTPDLKRELVHDLSFTLQKGDSLLIVGESGSGKSSLLRAIAGLWRAGSGDIERPPVAESMFLPQRPYMQVGSLRSQLLYPDLGRDVDDETLMQALADVNLPELCERSGGLDMEVDWAKTLSLGEQQRLAFARVLITKPRFVILDEATSALDTANEARLYQRLLAMKATLLSIAHRSAVLNYHTHVLELKGGGVWALHEAEEFVPADSEDKTGANGSTGPSGPAGLAAAPA</sequence>
<dbReference type="PANTHER" id="PTHR11384">
    <property type="entry name" value="ATP-BINDING CASSETTE, SUB-FAMILY D MEMBER"/>
    <property type="match status" value="1"/>
</dbReference>
<dbReference type="SMART" id="SM00382">
    <property type="entry name" value="AAA"/>
    <property type="match status" value="1"/>
</dbReference>
<dbReference type="InterPro" id="IPR011527">
    <property type="entry name" value="ABC1_TM_dom"/>
</dbReference>
<keyword evidence="5" id="KW-0547">Nucleotide-binding</keyword>
<dbReference type="InterPro" id="IPR036640">
    <property type="entry name" value="ABC1_TM_sf"/>
</dbReference>
<dbReference type="Gene3D" id="3.40.50.300">
    <property type="entry name" value="P-loop containing nucleotide triphosphate hydrolases"/>
    <property type="match status" value="1"/>
</dbReference>
<dbReference type="Gene3D" id="1.20.1560.10">
    <property type="entry name" value="ABC transporter type 1, transmembrane domain"/>
    <property type="match status" value="1"/>
</dbReference>
<comment type="caution">
    <text evidence="13">The sequence shown here is derived from an EMBL/GenBank/DDBJ whole genome shotgun (WGS) entry which is preliminary data.</text>
</comment>
<evidence type="ECO:0000256" key="6">
    <source>
        <dbReference type="ARBA" id="ARBA00022840"/>
    </source>
</evidence>
<keyword evidence="4 10" id="KW-0812">Transmembrane</keyword>
<evidence type="ECO:0000259" key="11">
    <source>
        <dbReference type="PROSITE" id="PS50893"/>
    </source>
</evidence>
<dbReference type="SUPFAM" id="SSF52540">
    <property type="entry name" value="P-loop containing nucleoside triphosphate hydrolases"/>
    <property type="match status" value="1"/>
</dbReference>
<evidence type="ECO:0000313" key="13">
    <source>
        <dbReference type="EMBL" id="MET4578181.1"/>
    </source>
</evidence>
<dbReference type="Pfam" id="PF06472">
    <property type="entry name" value="ABC_membrane_2"/>
    <property type="match status" value="1"/>
</dbReference>
<evidence type="ECO:0000256" key="1">
    <source>
        <dbReference type="ARBA" id="ARBA00004651"/>
    </source>
</evidence>
<dbReference type="InterPro" id="IPR017871">
    <property type="entry name" value="ABC_transporter-like_CS"/>
</dbReference>
<feature type="transmembrane region" description="Helical" evidence="10">
    <location>
        <begin position="180"/>
        <end position="201"/>
    </location>
</feature>
<dbReference type="InterPro" id="IPR025662">
    <property type="entry name" value="Sigma_54_int_dom_ATP-bd_1"/>
</dbReference>
<evidence type="ECO:0000256" key="3">
    <source>
        <dbReference type="ARBA" id="ARBA00022475"/>
    </source>
</evidence>
<keyword evidence="3" id="KW-1003">Cell membrane</keyword>
<gene>
    <name evidence="13" type="ORF">ABIE13_003297</name>
</gene>
<evidence type="ECO:0000256" key="7">
    <source>
        <dbReference type="ARBA" id="ARBA00022989"/>
    </source>
</evidence>
<evidence type="ECO:0000256" key="10">
    <source>
        <dbReference type="SAM" id="Phobius"/>
    </source>
</evidence>
<feature type="transmembrane region" description="Helical" evidence="10">
    <location>
        <begin position="62"/>
        <end position="82"/>
    </location>
</feature>
<reference evidence="13 14" key="1">
    <citation type="submission" date="2024-06" db="EMBL/GenBank/DDBJ databases">
        <title>Sorghum-associated microbial communities from plants grown in Nebraska, USA.</title>
        <authorList>
            <person name="Schachtman D."/>
        </authorList>
    </citation>
    <scope>NUCLEOTIDE SEQUENCE [LARGE SCALE GENOMIC DNA]</scope>
    <source>
        <strain evidence="13 14">2709</strain>
    </source>
</reference>
<name>A0ABV2QAX3_9BURK</name>
<feature type="transmembrane region" description="Helical" evidence="10">
    <location>
        <begin position="322"/>
        <end position="343"/>
    </location>
</feature>
<evidence type="ECO:0000256" key="5">
    <source>
        <dbReference type="ARBA" id="ARBA00022741"/>
    </source>
</evidence>
<keyword evidence="7 10" id="KW-1133">Transmembrane helix</keyword>
<feature type="domain" description="ABC transmembrane type-1" evidence="12">
    <location>
        <begin position="90"/>
        <end position="351"/>
    </location>
</feature>
<dbReference type="CDD" id="cd03223">
    <property type="entry name" value="ABCD_peroxisomal_ALDP"/>
    <property type="match status" value="1"/>
</dbReference>
<evidence type="ECO:0000259" key="12">
    <source>
        <dbReference type="PROSITE" id="PS50929"/>
    </source>
</evidence>
<dbReference type="PROSITE" id="PS50929">
    <property type="entry name" value="ABC_TM1F"/>
    <property type="match status" value="1"/>
</dbReference>
<dbReference type="PANTHER" id="PTHR11384:SF59">
    <property type="entry name" value="LYSOSOMAL COBALAMIN TRANSPORTER ABCD4"/>
    <property type="match status" value="1"/>
</dbReference>
<dbReference type="Proteomes" id="UP001549320">
    <property type="component" value="Unassembled WGS sequence"/>
</dbReference>
<keyword evidence="2" id="KW-0813">Transport</keyword>
<feature type="compositionally biased region" description="Low complexity" evidence="9">
    <location>
        <begin position="628"/>
        <end position="639"/>
    </location>
</feature>
<evidence type="ECO:0000256" key="8">
    <source>
        <dbReference type="ARBA" id="ARBA00023136"/>
    </source>
</evidence>
<feature type="transmembrane region" description="Helical" evidence="10">
    <location>
        <begin position="102"/>
        <end position="126"/>
    </location>
</feature>
<feature type="transmembrane region" description="Helical" evidence="10">
    <location>
        <begin position="207"/>
        <end position="230"/>
    </location>
</feature>
<feature type="domain" description="ABC transporter" evidence="11">
    <location>
        <begin position="402"/>
        <end position="624"/>
    </location>
</feature>
<dbReference type="PROSITE" id="PS00211">
    <property type="entry name" value="ABC_TRANSPORTER_1"/>
    <property type="match status" value="1"/>
</dbReference>
<organism evidence="13 14">
    <name type="scientific">Ottowia thiooxydans</name>
    <dbReference type="NCBI Taxonomy" id="219182"/>
    <lineage>
        <taxon>Bacteria</taxon>
        <taxon>Pseudomonadati</taxon>
        <taxon>Pseudomonadota</taxon>
        <taxon>Betaproteobacteria</taxon>
        <taxon>Burkholderiales</taxon>
        <taxon>Comamonadaceae</taxon>
        <taxon>Ottowia</taxon>
    </lineage>
</organism>
<evidence type="ECO:0000256" key="4">
    <source>
        <dbReference type="ARBA" id="ARBA00022692"/>
    </source>
</evidence>
<dbReference type="InterPro" id="IPR027417">
    <property type="entry name" value="P-loop_NTPase"/>
</dbReference>
<feature type="transmembrane region" description="Helical" evidence="10">
    <location>
        <begin position="298"/>
        <end position="316"/>
    </location>
</feature>
<feature type="region of interest" description="Disordered" evidence="9">
    <location>
        <begin position="1"/>
        <end position="33"/>
    </location>
</feature>
<dbReference type="PROSITE" id="PS50893">
    <property type="entry name" value="ABC_TRANSPORTER_2"/>
    <property type="match status" value="1"/>
</dbReference>
<evidence type="ECO:0000256" key="2">
    <source>
        <dbReference type="ARBA" id="ARBA00022448"/>
    </source>
</evidence>
<comment type="subcellular location">
    <subcellularLocation>
        <location evidence="1">Cell membrane</location>
        <topology evidence="1">Multi-pass membrane protein</topology>
    </subcellularLocation>
</comment>
<dbReference type="InterPro" id="IPR003593">
    <property type="entry name" value="AAA+_ATPase"/>
</dbReference>
<feature type="region of interest" description="Disordered" evidence="9">
    <location>
        <begin position="614"/>
        <end position="639"/>
    </location>
</feature>
<accession>A0ABV2QAX3</accession>
<dbReference type="InterPro" id="IPR003439">
    <property type="entry name" value="ABC_transporter-like_ATP-bd"/>
</dbReference>
<keyword evidence="14" id="KW-1185">Reference proteome</keyword>
<dbReference type="RefSeq" id="WP_354445204.1">
    <property type="nucleotide sequence ID" value="NZ_JBEPSH010000006.1"/>
</dbReference>
<protein>
    <submittedName>
        <fullName evidence="13">ATP-binding cassette transporter</fullName>
    </submittedName>
</protein>
<keyword evidence="8 10" id="KW-0472">Membrane</keyword>
<dbReference type="InterPro" id="IPR050835">
    <property type="entry name" value="ABC_transporter_sub-D"/>
</dbReference>